<sequence length="470" mass="53455">MPYRSELKRPDLKGQFPCSVCGKIFCHSSSLSRHRMQAHFKSYQCMQCNQEISSNETLRSHMMRTHQIARMFMCRCCNWAFPDKTSLHLHTTSLSKTGKPGEVAVLARSFAEGDEPLTPMDLHNTPSSSPPETRDSISPADIKPPQFEPSPINNIPPVQFPHPVLSNPMYLQAILSHLEMVKRGQERGSVEKSDEIFPFRKANPWLENNPFINVPKEQQPLVLATLYKEIQSRKRPKTPEDEPQEKKFACDSESPALAKLNVGDSDSTTEDNISSASKREMNERKNKRKSRKPQQLPQSDLLNLSSLDIFNGPLIKTEFDEKKNNESDSEHNQLSPAVSDSHSSGSANEVHESSEMKKDDEKINEYAERLSAISKSIARFIELAQKENLEQEKQLVLDIAFQIREQFLFGLLRAFCKPIQISPDVARSLSFFSSNIFGFSRCRISKIGQRFSHNYYVDCICDAFVQPNVS</sequence>
<evidence type="ECO:0000313" key="2">
    <source>
        <dbReference type="WBParaSite" id="JU765_v2.g10178.t1"/>
    </source>
</evidence>
<evidence type="ECO:0000313" key="1">
    <source>
        <dbReference type="Proteomes" id="UP000887576"/>
    </source>
</evidence>
<accession>A0AC34PUQ5</accession>
<proteinExistence type="predicted"/>
<name>A0AC34PUQ5_9BILA</name>
<protein>
    <submittedName>
        <fullName evidence="2">C2H2-type domain-containing protein</fullName>
    </submittedName>
</protein>
<dbReference type="WBParaSite" id="JU765_v2.g10178.t1">
    <property type="protein sequence ID" value="JU765_v2.g10178.t1"/>
    <property type="gene ID" value="JU765_v2.g10178"/>
</dbReference>
<reference evidence="2" key="1">
    <citation type="submission" date="2022-11" db="UniProtKB">
        <authorList>
            <consortium name="WormBaseParasite"/>
        </authorList>
    </citation>
    <scope>IDENTIFICATION</scope>
</reference>
<organism evidence="1 2">
    <name type="scientific">Panagrolaimus sp. JU765</name>
    <dbReference type="NCBI Taxonomy" id="591449"/>
    <lineage>
        <taxon>Eukaryota</taxon>
        <taxon>Metazoa</taxon>
        <taxon>Ecdysozoa</taxon>
        <taxon>Nematoda</taxon>
        <taxon>Chromadorea</taxon>
        <taxon>Rhabditida</taxon>
        <taxon>Tylenchina</taxon>
        <taxon>Panagrolaimomorpha</taxon>
        <taxon>Panagrolaimoidea</taxon>
        <taxon>Panagrolaimidae</taxon>
        <taxon>Panagrolaimus</taxon>
    </lineage>
</organism>
<dbReference type="Proteomes" id="UP000887576">
    <property type="component" value="Unplaced"/>
</dbReference>